<evidence type="ECO:0000256" key="6">
    <source>
        <dbReference type="ARBA" id="ARBA00022989"/>
    </source>
</evidence>
<comment type="caution">
    <text evidence="16">The sequence shown here is derived from an EMBL/GenBank/DDBJ whole genome shotgun (WGS) entry which is preliminary data.</text>
</comment>
<keyword evidence="8 13" id="KW-0406">Ion transport</keyword>
<keyword evidence="17" id="KW-1185">Reference proteome</keyword>
<evidence type="ECO:0000256" key="3">
    <source>
        <dbReference type="ARBA" id="ARBA00022448"/>
    </source>
</evidence>
<feature type="non-terminal residue" evidence="16">
    <location>
        <position position="1"/>
    </location>
</feature>
<keyword evidence="9 14" id="KW-0472">Membrane</keyword>
<keyword evidence="5 13" id="KW-0812">Transmembrane</keyword>
<gene>
    <name evidence="16" type="ORF">PENTCL1PPCAC_8986</name>
</gene>
<keyword evidence="12 13" id="KW-0407">Ion channel</keyword>
<comment type="similarity">
    <text evidence="2 13">Belongs to the amiloride-sensitive sodium channel (TC 1.A.6) family.</text>
</comment>
<dbReference type="EMBL" id="BTSX01000002">
    <property type="protein sequence ID" value="GMS86811.1"/>
    <property type="molecule type" value="Genomic_DNA"/>
</dbReference>
<evidence type="ECO:0000256" key="12">
    <source>
        <dbReference type="ARBA" id="ARBA00023303"/>
    </source>
</evidence>
<accession>A0AAV5T555</accession>
<feature type="transmembrane region" description="Helical" evidence="14">
    <location>
        <begin position="12"/>
        <end position="33"/>
    </location>
</feature>
<evidence type="ECO:0000256" key="11">
    <source>
        <dbReference type="ARBA" id="ARBA00023201"/>
    </source>
</evidence>
<feature type="domain" description="EGF-like" evidence="15">
    <location>
        <begin position="163"/>
        <end position="174"/>
    </location>
</feature>
<dbReference type="GO" id="GO:0015280">
    <property type="term" value="F:ligand-gated sodium channel activity"/>
    <property type="evidence" value="ECO:0007669"/>
    <property type="project" value="TreeGrafter"/>
</dbReference>
<dbReference type="GO" id="GO:0005886">
    <property type="term" value="C:plasma membrane"/>
    <property type="evidence" value="ECO:0007669"/>
    <property type="project" value="TreeGrafter"/>
</dbReference>
<keyword evidence="11 13" id="KW-0739">Sodium transport</keyword>
<evidence type="ECO:0000259" key="15">
    <source>
        <dbReference type="PROSITE" id="PS00022"/>
    </source>
</evidence>
<evidence type="ECO:0000256" key="1">
    <source>
        <dbReference type="ARBA" id="ARBA00004141"/>
    </source>
</evidence>
<dbReference type="PANTHER" id="PTHR11690:SF282">
    <property type="entry name" value="DEGENERIN-LIKE PROTEIN ASIC-1"/>
    <property type="match status" value="1"/>
</dbReference>
<dbReference type="AlphaFoldDB" id="A0AAV5T555"/>
<evidence type="ECO:0000256" key="9">
    <source>
        <dbReference type="ARBA" id="ARBA00023136"/>
    </source>
</evidence>
<dbReference type="InterPro" id="IPR001873">
    <property type="entry name" value="ENaC"/>
</dbReference>
<evidence type="ECO:0000256" key="7">
    <source>
        <dbReference type="ARBA" id="ARBA00023053"/>
    </source>
</evidence>
<keyword evidence="6 14" id="KW-1133">Transmembrane helix</keyword>
<evidence type="ECO:0000256" key="4">
    <source>
        <dbReference type="ARBA" id="ARBA00022461"/>
    </source>
</evidence>
<evidence type="ECO:0000256" key="5">
    <source>
        <dbReference type="ARBA" id="ARBA00022692"/>
    </source>
</evidence>
<evidence type="ECO:0000256" key="8">
    <source>
        <dbReference type="ARBA" id="ARBA00023065"/>
    </source>
</evidence>
<evidence type="ECO:0000256" key="2">
    <source>
        <dbReference type="ARBA" id="ARBA00007193"/>
    </source>
</evidence>
<proteinExistence type="inferred from homology"/>
<dbReference type="Gene3D" id="1.10.287.770">
    <property type="entry name" value="YojJ-like"/>
    <property type="match status" value="1"/>
</dbReference>
<organism evidence="16 17">
    <name type="scientific">Pristionchus entomophagus</name>
    <dbReference type="NCBI Taxonomy" id="358040"/>
    <lineage>
        <taxon>Eukaryota</taxon>
        <taxon>Metazoa</taxon>
        <taxon>Ecdysozoa</taxon>
        <taxon>Nematoda</taxon>
        <taxon>Chromadorea</taxon>
        <taxon>Rhabditida</taxon>
        <taxon>Rhabditina</taxon>
        <taxon>Diplogasteromorpha</taxon>
        <taxon>Diplogasteroidea</taxon>
        <taxon>Neodiplogasteridae</taxon>
        <taxon>Pristionchus</taxon>
    </lineage>
</organism>
<keyword evidence="3 13" id="KW-0813">Transport</keyword>
<comment type="subcellular location">
    <subcellularLocation>
        <location evidence="1">Membrane</location>
        <topology evidence="1">Multi-pass membrane protein</topology>
    </subcellularLocation>
</comment>
<dbReference type="Pfam" id="PF00858">
    <property type="entry name" value="ASC"/>
    <property type="match status" value="1"/>
</dbReference>
<evidence type="ECO:0000313" key="16">
    <source>
        <dbReference type="EMBL" id="GMS86811.1"/>
    </source>
</evidence>
<keyword evidence="10" id="KW-0325">Glycoprotein</keyword>
<keyword evidence="4 13" id="KW-0894">Sodium channel</keyword>
<reference evidence="16" key="1">
    <citation type="submission" date="2023-10" db="EMBL/GenBank/DDBJ databases">
        <title>Genome assembly of Pristionchus species.</title>
        <authorList>
            <person name="Yoshida K."/>
            <person name="Sommer R.J."/>
        </authorList>
    </citation>
    <scope>NUCLEOTIDE SEQUENCE</scope>
    <source>
        <strain evidence="16">RS0144</strain>
    </source>
</reference>
<evidence type="ECO:0000313" key="17">
    <source>
        <dbReference type="Proteomes" id="UP001432027"/>
    </source>
</evidence>
<evidence type="ECO:0000256" key="10">
    <source>
        <dbReference type="ARBA" id="ARBA00023180"/>
    </source>
</evidence>
<evidence type="ECO:0000256" key="14">
    <source>
        <dbReference type="SAM" id="Phobius"/>
    </source>
</evidence>
<feature type="transmembrane region" description="Helical" evidence="14">
    <location>
        <begin position="388"/>
        <end position="407"/>
    </location>
</feature>
<protein>
    <recommendedName>
        <fullName evidence="15">EGF-like domain-containing protein</fullName>
    </recommendedName>
</protein>
<name>A0AAV5T555_9BILA</name>
<sequence>FLQLRLFSLHFIMVSMCSMLLIHGLMICSAIAIDECINHQQVAQATQLQVNQTYSCKYSAMLSEDGLSADPLCDFRCPAHYQLISTALLGSSITLQSVSLESSAWKGTISSSSVVDLPSSMQLQCQAGRCAPYKDSTGSTFDNRCNVADLGAVCNENTAQPQCSCSEEFTGPTCSIRNSTIKLIEEKFGPEIAKKLLEIVNLSKGSPSALIDLLPMINALRTQEEKKSWGWKAGELVESISYELKGMDTKATLTESFFDSLGGCLSACYQDKIMVECGCMDPRYRGSSTAQPCSMAAYECIARVSVEHGDPSMWPTCTCPQACYQEVYTLSATQADLPFIVPDCHNETYGCPELNYQRAQITIFMSRKETSVYAEVYKTSRTTLVSQLGAQLGLVGGISIFFAIELAQLTWIMMRGLYEIAQA</sequence>
<evidence type="ECO:0000256" key="13">
    <source>
        <dbReference type="RuleBase" id="RU000679"/>
    </source>
</evidence>
<dbReference type="Proteomes" id="UP001432027">
    <property type="component" value="Unassembled WGS sequence"/>
</dbReference>
<dbReference type="PANTHER" id="PTHR11690">
    <property type="entry name" value="AMILORIDE-SENSITIVE SODIUM CHANNEL-RELATED"/>
    <property type="match status" value="1"/>
</dbReference>
<dbReference type="Gene3D" id="1.10.287.820">
    <property type="entry name" value="Acid-sensing ion channel domain"/>
    <property type="match status" value="1"/>
</dbReference>
<dbReference type="PROSITE" id="PS00022">
    <property type="entry name" value="EGF_1"/>
    <property type="match status" value="1"/>
</dbReference>
<dbReference type="InterPro" id="IPR000742">
    <property type="entry name" value="EGF"/>
</dbReference>
<keyword evidence="7" id="KW-0915">Sodium</keyword>